<evidence type="ECO:0000313" key="2">
    <source>
        <dbReference type="EMBL" id="MPM82396.1"/>
    </source>
</evidence>
<accession>A0A645CZ16</accession>
<keyword evidence="1" id="KW-1133">Transmembrane helix</keyword>
<protein>
    <submittedName>
        <fullName evidence="2">Uncharacterized protein</fullName>
    </submittedName>
</protein>
<keyword evidence="1" id="KW-0472">Membrane</keyword>
<dbReference type="AlphaFoldDB" id="A0A645CZ16"/>
<proteinExistence type="predicted"/>
<organism evidence="2">
    <name type="scientific">bioreactor metagenome</name>
    <dbReference type="NCBI Taxonomy" id="1076179"/>
    <lineage>
        <taxon>unclassified sequences</taxon>
        <taxon>metagenomes</taxon>
        <taxon>ecological metagenomes</taxon>
    </lineage>
</organism>
<keyword evidence="1" id="KW-0812">Transmembrane</keyword>
<sequence length="352" mass="37627">MVVVGVEDLGDHLRHGLVLRGLEILPPGIEAHIHRLWGLGIPQTQGVGVAGVVSGDLHVAWNGQHRGAALLNDVEVPVVPKLPQGTAKADLLGLLGLWQEPGGADALPVVGQLHLLALHYLLLENTQIIADGISRGGNFQRAHRIQIAGRETAQPAVSKSRVRLQLEDVSRLKAEMLQRFLQLGQNPQIESVLLKAPAHQKFQRQIMHLPLSLSARLLPGLHASQSHGVPQNQRAGAEHLRLPGLLRGLPEVDHQLRGQGVFQFLCCKCGHSFSLSAISSFLSAGPFLWVAFFVADLSAPGLLTAVFFAAAFFSPASLNNLSAAGCVDFSVSLGWSGFAISFAWSGFAVSLA</sequence>
<comment type="caution">
    <text evidence="2">The sequence shown here is derived from an EMBL/GenBank/DDBJ whole genome shotgun (WGS) entry which is preliminary data.</text>
</comment>
<feature type="transmembrane region" description="Helical" evidence="1">
    <location>
        <begin position="333"/>
        <end position="351"/>
    </location>
</feature>
<reference evidence="2" key="1">
    <citation type="submission" date="2019-08" db="EMBL/GenBank/DDBJ databases">
        <authorList>
            <person name="Kucharzyk K."/>
            <person name="Murdoch R.W."/>
            <person name="Higgins S."/>
            <person name="Loffler F."/>
        </authorList>
    </citation>
    <scope>NUCLEOTIDE SEQUENCE</scope>
</reference>
<dbReference type="EMBL" id="VSSQ01031492">
    <property type="protein sequence ID" value="MPM82396.1"/>
    <property type="molecule type" value="Genomic_DNA"/>
</dbReference>
<evidence type="ECO:0000256" key="1">
    <source>
        <dbReference type="SAM" id="Phobius"/>
    </source>
</evidence>
<feature type="transmembrane region" description="Helical" evidence="1">
    <location>
        <begin position="273"/>
        <end position="295"/>
    </location>
</feature>
<gene>
    <name evidence="2" type="ORF">SDC9_129457</name>
</gene>
<name>A0A645CZ16_9ZZZZ</name>
<feature type="transmembrane region" description="Helical" evidence="1">
    <location>
        <begin position="302"/>
        <end position="321"/>
    </location>
</feature>